<dbReference type="GeneTree" id="ENSGT01120000271828"/>
<accession>A0A8K9VA26</accession>
<keyword evidence="5" id="KW-1185">Reference proteome</keyword>
<dbReference type="InterPro" id="IPR001039">
    <property type="entry name" value="MHC_I_a_a1/a2"/>
</dbReference>
<dbReference type="Pfam" id="PF00129">
    <property type="entry name" value="MHC_I"/>
    <property type="match status" value="1"/>
</dbReference>
<dbReference type="InterPro" id="IPR050208">
    <property type="entry name" value="MHC_class-I_related"/>
</dbReference>
<reference evidence="4" key="2">
    <citation type="submission" date="2025-08" db="UniProtKB">
        <authorList>
            <consortium name="Ensembl"/>
        </authorList>
    </citation>
    <scope>IDENTIFICATION</scope>
</reference>
<evidence type="ECO:0000259" key="3">
    <source>
        <dbReference type="Pfam" id="PF00129"/>
    </source>
</evidence>
<dbReference type="InterPro" id="IPR011161">
    <property type="entry name" value="MHC_I-like_Ag-recog"/>
</dbReference>
<dbReference type="Proteomes" id="UP000694395">
    <property type="component" value="Chromosome 32"/>
</dbReference>
<dbReference type="PANTHER" id="PTHR16675">
    <property type="entry name" value="MHC CLASS I-RELATED"/>
    <property type="match status" value="1"/>
</dbReference>
<protein>
    <recommendedName>
        <fullName evidence="3">MHC class I-like antigen recognition-like domain-containing protein</fullName>
    </recommendedName>
</protein>
<keyword evidence="1" id="KW-0325">Glycoprotein</keyword>
<sequence>YSICQYVYLLCHLLHTIVELVHRVTVYYSGTSGIPDLPEFVTLVLVNGNPFSYYDSNISRMTHKQEWIAKSEGPDYWERNIQLYIGNELLTKTNLVVSQQLFNQTVMYGCEWDEETGITDVLFQNGHDREDFISFDLKTMTWVTPKPQAVITKHKYDSNIAVNEGYKHYLTQRCITCLKKYLQNGKSTLQRIGTETLGQFLLHTQFLFNTVEFLNVCIELYISHNTVNTVHC</sequence>
<dbReference type="PANTHER" id="PTHR16675:SF237">
    <property type="entry name" value="MHC CLASS I ANTIGEN TRANSCRIPT VARIANT 1-RELATED"/>
    <property type="match status" value="1"/>
</dbReference>
<evidence type="ECO:0000313" key="5">
    <source>
        <dbReference type="Proteomes" id="UP000694395"/>
    </source>
</evidence>
<dbReference type="AlphaFoldDB" id="A0A8K9VA26"/>
<dbReference type="SUPFAM" id="SSF54452">
    <property type="entry name" value="MHC antigen-recognition domain"/>
    <property type="match status" value="1"/>
</dbReference>
<dbReference type="InterPro" id="IPR011162">
    <property type="entry name" value="MHC_I/II-like_Ag-recog"/>
</dbReference>
<organism evidence="4 5">
    <name type="scientific">Oncorhynchus mykiss</name>
    <name type="common">Rainbow trout</name>
    <name type="synonym">Salmo gairdneri</name>
    <dbReference type="NCBI Taxonomy" id="8022"/>
    <lineage>
        <taxon>Eukaryota</taxon>
        <taxon>Metazoa</taxon>
        <taxon>Chordata</taxon>
        <taxon>Craniata</taxon>
        <taxon>Vertebrata</taxon>
        <taxon>Euteleostomi</taxon>
        <taxon>Actinopterygii</taxon>
        <taxon>Neopterygii</taxon>
        <taxon>Teleostei</taxon>
        <taxon>Protacanthopterygii</taxon>
        <taxon>Salmoniformes</taxon>
        <taxon>Salmonidae</taxon>
        <taxon>Salmoninae</taxon>
        <taxon>Oncorhynchus</taxon>
    </lineage>
</organism>
<name>A0A8K9VA26_ONCMY</name>
<reference evidence="4" key="3">
    <citation type="submission" date="2025-09" db="UniProtKB">
        <authorList>
            <consortium name="Ensembl"/>
        </authorList>
    </citation>
    <scope>IDENTIFICATION</scope>
</reference>
<dbReference type="Gene3D" id="3.30.500.10">
    <property type="entry name" value="MHC class I-like antigen recognition-like"/>
    <property type="match status" value="1"/>
</dbReference>
<dbReference type="GO" id="GO:0006955">
    <property type="term" value="P:immune response"/>
    <property type="evidence" value="ECO:0007669"/>
    <property type="project" value="TreeGrafter"/>
</dbReference>
<evidence type="ECO:0000256" key="1">
    <source>
        <dbReference type="ARBA" id="ARBA00023180"/>
    </source>
</evidence>
<dbReference type="Ensembl" id="ENSOMYT00000117174.1">
    <property type="protein sequence ID" value="ENSOMYP00000121464.1"/>
    <property type="gene ID" value="ENSOMYG00000055447.1"/>
</dbReference>
<dbReference type="PRINTS" id="PR01638">
    <property type="entry name" value="MHCCLASSI"/>
</dbReference>
<reference evidence="4" key="1">
    <citation type="submission" date="2020-07" db="EMBL/GenBank/DDBJ databases">
        <title>A long reads based de novo assembly of the rainbow trout Arlee double haploid line genome.</title>
        <authorList>
            <person name="Gao G."/>
            <person name="Palti Y."/>
        </authorList>
    </citation>
    <scope>NUCLEOTIDE SEQUENCE [LARGE SCALE GENOMIC DNA]</scope>
</reference>
<evidence type="ECO:0000256" key="2">
    <source>
        <dbReference type="RuleBase" id="RU004439"/>
    </source>
</evidence>
<evidence type="ECO:0000313" key="4">
    <source>
        <dbReference type="Ensembl" id="ENSOMYP00000121464.1"/>
    </source>
</evidence>
<feature type="domain" description="MHC class I-like antigen recognition-like" evidence="3">
    <location>
        <begin position="35"/>
        <end position="189"/>
    </location>
</feature>
<proteinExistence type="inferred from homology"/>
<dbReference type="InterPro" id="IPR037055">
    <property type="entry name" value="MHC_I-like_Ag-recog_sf"/>
</dbReference>
<dbReference type="GO" id="GO:0009897">
    <property type="term" value="C:external side of plasma membrane"/>
    <property type="evidence" value="ECO:0007669"/>
    <property type="project" value="TreeGrafter"/>
</dbReference>
<comment type="similarity">
    <text evidence="2">Belongs to the MHC class I family.</text>
</comment>
<dbReference type="GO" id="GO:0005615">
    <property type="term" value="C:extracellular space"/>
    <property type="evidence" value="ECO:0007669"/>
    <property type="project" value="TreeGrafter"/>
</dbReference>